<evidence type="ECO:0000313" key="4">
    <source>
        <dbReference type="Proteomes" id="UP000345527"/>
    </source>
</evidence>
<protein>
    <recommendedName>
        <fullName evidence="2">DUF5648 domain-containing protein</fullName>
    </recommendedName>
</protein>
<proteinExistence type="predicted"/>
<dbReference type="RefSeq" id="WP_150355142.1">
    <property type="nucleotide sequence ID" value="NZ_RZOA01000045.1"/>
</dbReference>
<comment type="caution">
    <text evidence="3">The sequence shown here is derived from an EMBL/GenBank/DDBJ whole genome shotgun (WGS) entry which is preliminary data.</text>
</comment>
<dbReference type="EMBL" id="RZOA01000045">
    <property type="protein sequence ID" value="KAA8820236.1"/>
    <property type="molecule type" value="Genomic_DNA"/>
</dbReference>
<sequence length="516" mass="56516">MKHIGKALVALAAAIGMAVSGGVATANADDYPNYNYDVKATASNARVSEVGAHTANVTFDWKIDLPADQIKSVCAVASITRVTDITPIENRYAPYEPELGPLYDNDCTSGTIDTELTPDLYDQILGLHERNLDLPADEDGNEYYTAAKYTAQNFFDYDNHLWDGKSNGGTFSLLLDGLTPDTAYGNTGNTFNDFGTLTPWWWRLDDTFETLWRQGVRTKTPFDLREASIGLHVELKDGSMIPLALAATKIPDFKTTSEPAGTPESALTDATKDKVSVEGGKVEAGKSARVYINSLKDACKGDKSCFWYGYVYSEPTKLTGPDGSPFLTVQKDDAGKYYVDVLVPDGLTGEHRIALTDETGALQGWTTVKAEAPASVAVYRLFNPYMTSGTTHLFTTSKAEYDKLVAAGWQGEDVKFHAAGSAANGAKPVYRLYNRYDGSHHFTVDAAEKDNLVKIGWTLEPTTWWAPADGDAKVYRLYNRWNGEHLFTTDKAESDRLAGLGWTVEESGFSVYTQAK</sequence>
<dbReference type="Pfam" id="PF18885">
    <property type="entry name" value="DUF5648"/>
    <property type="match status" value="1"/>
</dbReference>
<evidence type="ECO:0000313" key="3">
    <source>
        <dbReference type="EMBL" id="KAA8820236.1"/>
    </source>
</evidence>
<feature type="signal peptide" evidence="1">
    <location>
        <begin position="1"/>
        <end position="28"/>
    </location>
</feature>
<dbReference type="AlphaFoldDB" id="A0A5J5DV10"/>
<gene>
    <name evidence="3" type="ORF">EM848_11870</name>
</gene>
<keyword evidence="1" id="KW-0732">Signal</keyword>
<dbReference type="Proteomes" id="UP000345527">
    <property type="component" value="Unassembled WGS sequence"/>
</dbReference>
<organism evidence="3 4">
    <name type="scientific">Bifidobacterium vespertilionis</name>
    <dbReference type="NCBI Taxonomy" id="2562524"/>
    <lineage>
        <taxon>Bacteria</taxon>
        <taxon>Bacillati</taxon>
        <taxon>Actinomycetota</taxon>
        <taxon>Actinomycetes</taxon>
        <taxon>Bifidobacteriales</taxon>
        <taxon>Bifidobacteriaceae</taxon>
        <taxon>Bifidobacterium</taxon>
    </lineage>
</organism>
<accession>A0A5J5DV10</accession>
<reference evidence="3 4" key="1">
    <citation type="journal article" date="2019" name="Syst. Appl. Microbiol.">
        <title>Characterization of Bifidobacterium species in feaces of the Egyptian fruit bat: Description of B. vespertilionis sp. nov. and B. rousetti sp. nov.</title>
        <authorList>
            <person name="Modesto M."/>
            <person name="Satti M."/>
            <person name="Watanabe K."/>
            <person name="Puglisi E."/>
            <person name="Morelli L."/>
            <person name="Huang C.-H."/>
            <person name="Liou J.-S."/>
            <person name="Miyashita M."/>
            <person name="Tamura T."/>
            <person name="Saito S."/>
            <person name="Mori K."/>
            <person name="Huang L."/>
            <person name="Sciavilla P."/>
            <person name="Sandri C."/>
            <person name="Spiezio C."/>
            <person name="Vitali F."/>
            <person name="Cavalieri D."/>
            <person name="Perpetuini G."/>
            <person name="Tofalo R."/>
            <person name="Bonetti A."/>
            <person name="Arita M."/>
            <person name="Mattarelli P."/>
        </authorList>
    </citation>
    <scope>NUCLEOTIDE SEQUENCE [LARGE SCALE GENOMIC DNA]</scope>
    <source>
        <strain evidence="3 4">RST8</strain>
    </source>
</reference>
<evidence type="ECO:0000259" key="2">
    <source>
        <dbReference type="Pfam" id="PF18885"/>
    </source>
</evidence>
<dbReference type="InterPro" id="IPR043708">
    <property type="entry name" value="DUF5648"/>
</dbReference>
<feature type="domain" description="DUF5648" evidence="2">
    <location>
        <begin position="365"/>
        <end position="466"/>
    </location>
</feature>
<evidence type="ECO:0000256" key="1">
    <source>
        <dbReference type="SAM" id="SignalP"/>
    </source>
</evidence>
<name>A0A5J5DV10_9BIFI</name>
<dbReference type="OrthoDB" id="3240612at2"/>
<feature type="chain" id="PRO_5023944959" description="DUF5648 domain-containing protein" evidence="1">
    <location>
        <begin position="29"/>
        <end position="516"/>
    </location>
</feature>